<dbReference type="RefSeq" id="WP_057088763.1">
    <property type="nucleotide sequence ID" value="NZ_CYZF01000007.1"/>
</dbReference>
<dbReference type="PANTHER" id="PTHR30461">
    <property type="entry name" value="DNA-INVERTASE FROM LAMBDOID PROPHAGE"/>
    <property type="match status" value="1"/>
</dbReference>
<reference evidence="3 4" key="1">
    <citation type="submission" date="2015-09" db="EMBL/GenBank/DDBJ databases">
        <authorList>
            <consortium name="Pathogen Informatics"/>
        </authorList>
    </citation>
    <scope>NUCLEOTIDE SEQUENCE [LARGE SCALE GENOMIC DNA]</scope>
    <source>
        <strain evidence="3 4">2789STDY5608791</strain>
    </source>
</reference>
<dbReference type="CDD" id="cd00338">
    <property type="entry name" value="Ser_Recombinase"/>
    <property type="match status" value="1"/>
</dbReference>
<organism evidence="3 4">
    <name type="scientific">Bacteroides uniformis</name>
    <dbReference type="NCBI Taxonomy" id="820"/>
    <lineage>
        <taxon>Bacteria</taxon>
        <taxon>Pseudomonadati</taxon>
        <taxon>Bacteroidota</taxon>
        <taxon>Bacteroidia</taxon>
        <taxon>Bacteroidales</taxon>
        <taxon>Bacteroidaceae</taxon>
        <taxon>Bacteroides</taxon>
    </lineage>
</organism>
<dbReference type="SUPFAM" id="SSF53041">
    <property type="entry name" value="Resolvase-like"/>
    <property type="match status" value="1"/>
</dbReference>
<gene>
    <name evidence="3" type="primary">mpi_2</name>
    <name evidence="3" type="ORF">ERS417307_02625</name>
</gene>
<dbReference type="Pfam" id="PF00239">
    <property type="entry name" value="Resolvase"/>
    <property type="match status" value="1"/>
</dbReference>
<sequence>MKQKNYVAYLRQSTVKQEISGLGVEAQREIIQNYLKDRKTIAEYIETESGRKSNRPKLTEALELCRKTNSVLIVAKLDRLSRNVAFTSKLLESDVEIVFCDFPEANKLVLHIISSIAEYEAGLISQRTKQSLKAKKARGYKLGKSENLLNKLEQAVKNSNKTNHQKALDNPNNKRAIALLKNLVKEDRSLSEMARILNSEGFVTAMGKEFRASQVSILLKRYNLKKD</sequence>
<dbReference type="Gene3D" id="3.40.50.1390">
    <property type="entry name" value="Resolvase, N-terminal catalytic domain"/>
    <property type="match status" value="1"/>
</dbReference>
<dbReference type="PROSITE" id="PS51736">
    <property type="entry name" value="RECOMBINASES_3"/>
    <property type="match status" value="1"/>
</dbReference>
<name>A0A174IQS0_BACUN</name>
<dbReference type="Proteomes" id="UP000095419">
    <property type="component" value="Unassembled WGS sequence"/>
</dbReference>
<accession>A0A174IQS0</accession>
<proteinExistence type="predicted"/>
<dbReference type="SMART" id="SM00857">
    <property type="entry name" value="Resolvase"/>
    <property type="match status" value="1"/>
</dbReference>
<evidence type="ECO:0000256" key="2">
    <source>
        <dbReference type="ARBA" id="ARBA00023172"/>
    </source>
</evidence>
<evidence type="ECO:0000256" key="1">
    <source>
        <dbReference type="ARBA" id="ARBA00023125"/>
    </source>
</evidence>
<dbReference type="EMBL" id="CYZF01000007">
    <property type="protein sequence ID" value="CUO87678.1"/>
    <property type="molecule type" value="Genomic_DNA"/>
</dbReference>
<protein>
    <submittedName>
        <fullName evidence="3">Multiple promoter invertase</fullName>
    </submittedName>
</protein>
<evidence type="ECO:0000313" key="3">
    <source>
        <dbReference type="EMBL" id="CUO87678.1"/>
    </source>
</evidence>
<keyword evidence="1" id="KW-0238">DNA-binding</keyword>
<dbReference type="InterPro" id="IPR036162">
    <property type="entry name" value="Resolvase-like_N_sf"/>
</dbReference>
<dbReference type="GO" id="GO:0003677">
    <property type="term" value="F:DNA binding"/>
    <property type="evidence" value="ECO:0007669"/>
    <property type="project" value="UniProtKB-KW"/>
</dbReference>
<dbReference type="AlphaFoldDB" id="A0A174IQS0"/>
<dbReference type="GO" id="GO:0000150">
    <property type="term" value="F:DNA strand exchange activity"/>
    <property type="evidence" value="ECO:0007669"/>
    <property type="project" value="InterPro"/>
</dbReference>
<dbReference type="PANTHER" id="PTHR30461:SF2">
    <property type="entry name" value="SERINE RECOMBINASE PINE-RELATED"/>
    <property type="match status" value="1"/>
</dbReference>
<dbReference type="InterPro" id="IPR050639">
    <property type="entry name" value="SSR_resolvase"/>
</dbReference>
<dbReference type="InterPro" id="IPR006119">
    <property type="entry name" value="Resolv_N"/>
</dbReference>
<keyword evidence="2" id="KW-0233">DNA recombination</keyword>
<evidence type="ECO:0000313" key="4">
    <source>
        <dbReference type="Proteomes" id="UP000095419"/>
    </source>
</evidence>